<dbReference type="InterPro" id="IPR049326">
    <property type="entry name" value="Rhodopsin_dom_fungi"/>
</dbReference>
<feature type="transmembrane region" description="Helical" evidence="7">
    <location>
        <begin position="165"/>
        <end position="185"/>
    </location>
</feature>
<feature type="transmembrane region" description="Helical" evidence="7">
    <location>
        <begin position="241"/>
        <end position="261"/>
    </location>
</feature>
<organism evidence="9 10">
    <name type="scientific">Psilocybe cyanescens</name>
    <dbReference type="NCBI Taxonomy" id="93625"/>
    <lineage>
        <taxon>Eukaryota</taxon>
        <taxon>Fungi</taxon>
        <taxon>Dikarya</taxon>
        <taxon>Basidiomycota</taxon>
        <taxon>Agaricomycotina</taxon>
        <taxon>Agaricomycetes</taxon>
        <taxon>Agaricomycetidae</taxon>
        <taxon>Agaricales</taxon>
        <taxon>Agaricineae</taxon>
        <taxon>Strophariaceae</taxon>
        <taxon>Psilocybe</taxon>
    </lineage>
</organism>
<reference evidence="9 10" key="1">
    <citation type="journal article" date="2018" name="Evol. Lett.">
        <title>Horizontal gene cluster transfer increased hallucinogenic mushroom diversity.</title>
        <authorList>
            <person name="Reynolds H.T."/>
            <person name="Vijayakumar V."/>
            <person name="Gluck-Thaler E."/>
            <person name="Korotkin H.B."/>
            <person name="Matheny P.B."/>
            <person name="Slot J.C."/>
        </authorList>
    </citation>
    <scope>NUCLEOTIDE SEQUENCE [LARGE SCALE GENOMIC DNA]</scope>
    <source>
        <strain evidence="9 10">2631</strain>
    </source>
</reference>
<gene>
    <name evidence="9" type="ORF">CVT25_002779</name>
</gene>
<keyword evidence="3 7" id="KW-1133">Transmembrane helix</keyword>
<evidence type="ECO:0000256" key="7">
    <source>
        <dbReference type="SAM" id="Phobius"/>
    </source>
</evidence>
<dbReference type="OrthoDB" id="3012989at2759"/>
<evidence type="ECO:0000259" key="8">
    <source>
        <dbReference type="Pfam" id="PF20684"/>
    </source>
</evidence>
<dbReference type="GO" id="GO:0016020">
    <property type="term" value="C:membrane"/>
    <property type="evidence" value="ECO:0007669"/>
    <property type="project" value="UniProtKB-SubCell"/>
</dbReference>
<evidence type="ECO:0000256" key="6">
    <source>
        <dbReference type="SAM" id="MobiDB-lite"/>
    </source>
</evidence>
<evidence type="ECO:0000313" key="10">
    <source>
        <dbReference type="Proteomes" id="UP000283269"/>
    </source>
</evidence>
<keyword evidence="10" id="KW-1185">Reference proteome</keyword>
<evidence type="ECO:0000256" key="1">
    <source>
        <dbReference type="ARBA" id="ARBA00004141"/>
    </source>
</evidence>
<dbReference type="PANTHER" id="PTHR33048:SF47">
    <property type="entry name" value="INTEGRAL MEMBRANE PROTEIN-RELATED"/>
    <property type="match status" value="1"/>
</dbReference>
<feature type="transmembrane region" description="Helical" evidence="7">
    <location>
        <begin position="197"/>
        <end position="221"/>
    </location>
</feature>
<dbReference type="Proteomes" id="UP000283269">
    <property type="component" value="Unassembled WGS sequence"/>
</dbReference>
<dbReference type="Pfam" id="PF20684">
    <property type="entry name" value="Fung_rhodopsin"/>
    <property type="match status" value="1"/>
</dbReference>
<feature type="region of interest" description="Disordered" evidence="6">
    <location>
        <begin position="308"/>
        <end position="337"/>
    </location>
</feature>
<keyword evidence="2 7" id="KW-0812">Transmembrane</keyword>
<feature type="compositionally biased region" description="Polar residues" evidence="6">
    <location>
        <begin position="278"/>
        <end position="296"/>
    </location>
</feature>
<evidence type="ECO:0000256" key="5">
    <source>
        <dbReference type="ARBA" id="ARBA00038359"/>
    </source>
</evidence>
<sequence length="337" mass="37962">MSLSSQEITAEVCVTVVQVASITSTVIRLVHRWRTRRMWWDDWVTFVPLLVDCLYLSFMWKGAQGRSPLLKGNIFFSPLLNSIFYLTVLWLSRVSLALSTARIFPSKHVYRRVALWISGIFLFLYVANVMMVIFKCWGSTSQKTSQIQLCAQKSTSVKVKVTTRLSFTLDALAEVILVVTPLVMLRNIRLPKGERRLILALFSSSILSFLGSVAFFVVWVLARSFGQQSIFITKMTAQLQVAISLLVCNLLVVTMLFYRIAQRDTIPDERRPAPESGPRQTAQTNGSSPLDHSTSHVTPITFTSIYTDSAQYSSPPNSDPEHFGSDQESNRTDTSDS</sequence>
<dbReference type="InParanoid" id="A0A409WL53"/>
<feature type="domain" description="Rhodopsin" evidence="8">
    <location>
        <begin position="27"/>
        <end position="217"/>
    </location>
</feature>
<evidence type="ECO:0000256" key="4">
    <source>
        <dbReference type="ARBA" id="ARBA00023136"/>
    </source>
</evidence>
<feature type="transmembrane region" description="Helical" evidence="7">
    <location>
        <begin position="113"/>
        <end position="134"/>
    </location>
</feature>
<comment type="similarity">
    <text evidence="5">Belongs to the SAT4 family.</text>
</comment>
<feature type="region of interest" description="Disordered" evidence="6">
    <location>
        <begin position="268"/>
        <end position="296"/>
    </location>
</feature>
<dbReference type="STRING" id="93625.A0A409WL53"/>
<proteinExistence type="inferred from homology"/>
<feature type="compositionally biased region" description="Basic and acidic residues" evidence="6">
    <location>
        <begin position="319"/>
        <end position="337"/>
    </location>
</feature>
<dbReference type="EMBL" id="NHYD01003387">
    <property type="protein sequence ID" value="PPQ79201.1"/>
    <property type="molecule type" value="Genomic_DNA"/>
</dbReference>
<comment type="subcellular location">
    <subcellularLocation>
        <location evidence="1">Membrane</location>
        <topology evidence="1">Multi-pass membrane protein</topology>
    </subcellularLocation>
</comment>
<dbReference type="InterPro" id="IPR052337">
    <property type="entry name" value="SAT4-like"/>
</dbReference>
<keyword evidence="4 7" id="KW-0472">Membrane</keyword>
<dbReference type="AlphaFoldDB" id="A0A409WL53"/>
<evidence type="ECO:0000256" key="3">
    <source>
        <dbReference type="ARBA" id="ARBA00022989"/>
    </source>
</evidence>
<accession>A0A409WL53</accession>
<protein>
    <recommendedName>
        <fullName evidence="8">Rhodopsin domain-containing protein</fullName>
    </recommendedName>
</protein>
<comment type="caution">
    <text evidence="9">The sequence shown here is derived from an EMBL/GenBank/DDBJ whole genome shotgun (WGS) entry which is preliminary data.</text>
</comment>
<dbReference type="PANTHER" id="PTHR33048">
    <property type="entry name" value="PTH11-LIKE INTEGRAL MEMBRANE PROTEIN (AFU_ORTHOLOGUE AFUA_5G11245)"/>
    <property type="match status" value="1"/>
</dbReference>
<evidence type="ECO:0000256" key="2">
    <source>
        <dbReference type="ARBA" id="ARBA00022692"/>
    </source>
</evidence>
<feature type="transmembrane region" description="Helical" evidence="7">
    <location>
        <begin position="43"/>
        <end position="63"/>
    </location>
</feature>
<name>A0A409WL53_PSICY</name>
<evidence type="ECO:0000313" key="9">
    <source>
        <dbReference type="EMBL" id="PPQ79201.1"/>
    </source>
</evidence>